<proteinExistence type="predicted"/>
<evidence type="ECO:0000313" key="1">
    <source>
        <dbReference type="EMBL" id="MEL0606264.1"/>
    </source>
</evidence>
<comment type="caution">
    <text evidence="1">The sequence shown here is derived from an EMBL/GenBank/DDBJ whole genome shotgun (WGS) entry which is preliminary data.</text>
</comment>
<accession>A0ACC6R8X6</accession>
<keyword evidence="2" id="KW-1185">Reference proteome</keyword>
<reference evidence="1" key="1">
    <citation type="submission" date="2024-02" db="EMBL/GenBank/DDBJ databases">
        <title>Bacteria isolated from the canopy kelp, Nereocystis luetkeana.</title>
        <authorList>
            <person name="Pfister C.A."/>
            <person name="Younker I.T."/>
            <person name="Light S.H."/>
        </authorList>
    </citation>
    <scope>NUCLEOTIDE SEQUENCE</scope>
    <source>
        <strain evidence="1">TN.2.01</strain>
    </source>
</reference>
<dbReference type="EMBL" id="JBAKAX010000033">
    <property type="protein sequence ID" value="MEL0606264.1"/>
    <property type="molecule type" value="Genomic_DNA"/>
</dbReference>
<sequence length="340" mass="38768">MDSLKINVGPLDSSTSVYSNVVKDLNQFNDMWRQGIHPKIIWDLRFINSGKVNIAAISFFLALAHRVYSFTGLKQEIYIDWDQRLFGFLTDIGFFEIADEYDLFEWPYEPGEGDSGKLNPNTQLLSFDCDNDLPNLENPEEVSFWKKNKRERHRRSILDKCERLFYVKDINQAELPLVISRTCSELVINSLLWGGASSFVGLQRTSNYIFINVSDIGKGFRHSLNSKYSVNLNDDIHAIALGSVINKNDFGLKRAIDTVIDLGGSVNILSNGGEVLWCDDLWYSFKNNFNPREINNIGHILPEPIKKSSRIDKASGYVRNWSNSIRGTRIEFVIPVVNGV</sequence>
<protein>
    <submittedName>
        <fullName evidence="1">Uncharacterized protein</fullName>
    </submittedName>
</protein>
<evidence type="ECO:0000313" key="2">
    <source>
        <dbReference type="Proteomes" id="UP001374952"/>
    </source>
</evidence>
<name>A0ACC6R8X6_9GAMM</name>
<dbReference type="Proteomes" id="UP001374952">
    <property type="component" value="Unassembled WGS sequence"/>
</dbReference>
<gene>
    <name evidence="1" type="ORF">V6250_19005</name>
</gene>
<organism evidence="1 2">
    <name type="scientific">Pseudoalteromonas undina</name>
    <dbReference type="NCBI Taxonomy" id="43660"/>
    <lineage>
        <taxon>Bacteria</taxon>
        <taxon>Pseudomonadati</taxon>
        <taxon>Pseudomonadota</taxon>
        <taxon>Gammaproteobacteria</taxon>
        <taxon>Alteromonadales</taxon>
        <taxon>Pseudoalteromonadaceae</taxon>
        <taxon>Pseudoalteromonas</taxon>
    </lineage>
</organism>